<dbReference type="CDD" id="cd00167">
    <property type="entry name" value="SANT"/>
    <property type="match status" value="1"/>
</dbReference>
<dbReference type="GO" id="GO:0009908">
    <property type="term" value="P:flower development"/>
    <property type="evidence" value="ECO:0007669"/>
    <property type="project" value="UniProtKB-ARBA"/>
</dbReference>
<keyword evidence="4" id="KW-0238">DNA-binding</keyword>
<feature type="domain" description="Myb-like" evidence="7">
    <location>
        <begin position="4"/>
        <end position="58"/>
    </location>
</feature>
<dbReference type="Pfam" id="PF12251">
    <property type="entry name" value="SNAPC3"/>
    <property type="match status" value="1"/>
</dbReference>
<evidence type="ECO:0000259" key="7">
    <source>
        <dbReference type="PROSITE" id="PS50090"/>
    </source>
</evidence>
<evidence type="ECO:0000256" key="5">
    <source>
        <dbReference type="ARBA" id="ARBA00023163"/>
    </source>
</evidence>
<dbReference type="GO" id="GO:0005634">
    <property type="term" value="C:nucleus"/>
    <property type="evidence" value="ECO:0007669"/>
    <property type="project" value="UniProtKB-SubCell"/>
</dbReference>
<keyword evidence="6" id="KW-0539">Nucleus</keyword>
<reference evidence="8" key="1">
    <citation type="journal article" date="2016" name="Nat. Genet.">
        <title>A high-quality carrot genome assembly provides new insights into carotenoid accumulation and asterid genome evolution.</title>
        <authorList>
            <person name="Iorizzo M."/>
            <person name="Ellison S."/>
            <person name="Senalik D."/>
            <person name="Zeng P."/>
            <person name="Satapoomin P."/>
            <person name="Huang J."/>
            <person name="Bowman M."/>
            <person name="Iovene M."/>
            <person name="Sanseverino W."/>
            <person name="Cavagnaro P."/>
            <person name="Yildiz M."/>
            <person name="Macko-Podgorni A."/>
            <person name="Moranska E."/>
            <person name="Grzebelus E."/>
            <person name="Grzebelus D."/>
            <person name="Ashrafi H."/>
            <person name="Zheng Z."/>
            <person name="Cheng S."/>
            <person name="Spooner D."/>
            <person name="Van Deynze A."/>
            <person name="Simon P."/>
        </authorList>
    </citation>
    <scope>NUCLEOTIDE SEQUENCE [LARGE SCALE GENOMIC DNA]</scope>
    <source>
        <tissue evidence="8">Leaf</tissue>
    </source>
</reference>
<dbReference type="InterPro" id="IPR009057">
    <property type="entry name" value="Homeodomain-like_sf"/>
</dbReference>
<gene>
    <name evidence="8" type="ORF">DCAR_028981</name>
</gene>
<comment type="caution">
    <text evidence="8">The sequence shown here is derived from an EMBL/GenBank/DDBJ whole genome shotgun (WGS) entry which is preliminary data.</text>
</comment>
<dbReference type="GO" id="GO:0042795">
    <property type="term" value="P:snRNA transcription by RNA polymerase II"/>
    <property type="evidence" value="ECO:0007669"/>
    <property type="project" value="TreeGrafter"/>
</dbReference>
<evidence type="ECO:0000256" key="1">
    <source>
        <dbReference type="ARBA" id="ARBA00004123"/>
    </source>
</evidence>
<proteinExistence type="inferred from homology"/>
<keyword evidence="3" id="KW-0805">Transcription regulation</keyword>
<dbReference type="EMBL" id="LNRQ01000009">
    <property type="protein sequence ID" value="KZM81368.1"/>
    <property type="molecule type" value="Genomic_DNA"/>
</dbReference>
<evidence type="ECO:0000256" key="4">
    <source>
        <dbReference type="ARBA" id="ARBA00023125"/>
    </source>
</evidence>
<dbReference type="AlphaFoldDB" id="A0A175YDW4"/>
<accession>A0A175YDW4</accession>
<evidence type="ECO:0000313" key="8">
    <source>
        <dbReference type="EMBL" id="KZM81368.1"/>
    </source>
</evidence>
<protein>
    <recommendedName>
        <fullName evidence="7">Myb-like domain-containing protein</fullName>
    </recommendedName>
</protein>
<keyword evidence="5" id="KW-0804">Transcription</keyword>
<dbReference type="SMART" id="SM00717">
    <property type="entry name" value="SANT"/>
    <property type="match status" value="1"/>
</dbReference>
<dbReference type="SUPFAM" id="SSF46689">
    <property type="entry name" value="Homeodomain-like"/>
    <property type="match status" value="1"/>
</dbReference>
<dbReference type="PROSITE" id="PS50090">
    <property type="entry name" value="MYB_LIKE"/>
    <property type="match status" value="1"/>
</dbReference>
<sequence length="315" mass="35762">MATMSSRGTGSWTAKQNKAFERALAVYDQETPDRWQNVAKAVGDKTADEVKRHYEILVEDVRRIENGKVPLPMYRTTGGSSRVSMHDNEERWTFYLILSRQDQSLGVIDICLHLQNNISDILDLTFSIDTYEEKLILNEHPSPGGAGKKKIRGGQRLSIGASIRAPNHHSSVGAGNHVQYLSGLCRTSTMTREFLVLGRHLLTELRDKIYCLTDQLMERAGQHETSGYFLIAIVFCNDLRDTTAIDYSKPILDWLKDSKKGALEKWEYILSGRLQPRQKALVDDKKKEILPGFKAVRMQETQFCELNFQLGLDAL</sequence>
<dbReference type="PANTHER" id="PTHR13421">
    <property type="entry name" value="SNRNA-ACTIVATING PROTEIN COMPLEX SUBUNIT 3"/>
    <property type="match status" value="1"/>
</dbReference>
<name>A0A175YDW4_DAUCS</name>
<dbReference type="FunFam" id="1.10.10.60:FF:000154">
    <property type="entry name" value="Transcription factor SRM1"/>
    <property type="match status" value="1"/>
</dbReference>
<dbReference type="GO" id="GO:0000978">
    <property type="term" value="F:RNA polymerase II cis-regulatory region sequence-specific DNA binding"/>
    <property type="evidence" value="ECO:0007669"/>
    <property type="project" value="TreeGrafter"/>
</dbReference>
<evidence type="ECO:0000256" key="6">
    <source>
        <dbReference type="ARBA" id="ARBA00023242"/>
    </source>
</evidence>
<dbReference type="Gene3D" id="1.10.10.60">
    <property type="entry name" value="Homeodomain-like"/>
    <property type="match status" value="1"/>
</dbReference>
<dbReference type="Gramene" id="KZM81368">
    <property type="protein sequence ID" value="KZM81368"/>
    <property type="gene ID" value="DCAR_028981"/>
</dbReference>
<comment type="subcellular location">
    <subcellularLocation>
        <location evidence="1">Nucleus</location>
    </subcellularLocation>
</comment>
<dbReference type="STRING" id="79200.A0A175YDW4"/>
<dbReference type="GO" id="GO:0048262">
    <property type="term" value="P:determination of dorsal/ventral asymmetry"/>
    <property type="evidence" value="ECO:0007669"/>
    <property type="project" value="UniProtKB-ARBA"/>
</dbReference>
<dbReference type="GO" id="GO:0019185">
    <property type="term" value="C:snRNA-activating protein complex"/>
    <property type="evidence" value="ECO:0007669"/>
    <property type="project" value="TreeGrafter"/>
</dbReference>
<dbReference type="GO" id="GO:0042796">
    <property type="term" value="P:snRNA transcription by RNA polymerase III"/>
    <property type="evidence" value="ECO:0007669"/>
    <property type="project" value="TreeGrafter"/>
</dbReference>
<dbReference type="GO" id="GO:0001046">
    <property type="term" value="F:core promoter sequence-specific DNA binding"/>
    <property type="evidence" value="ECO:0007669"/>
    <property type="project" value="TreeGrafter"/>
</dbReference>
<evidence type="ECO:0000256" key="2">
    <source>
        <dbReference type="ARBA" id="ARBA00010410"/>
    </source>
</evidence>
<dbReference type="GO" id="GO:0003681">
    <property type="term" value="F:bent DNA binding"/>
    <property type="evidence" value="ECO:0007669"/>
    <property type="project" value="TreeGrafter"/>
</dbReference>
<comment type="similarity">
    <text evidence="2">Belongs to the SNAPC3/SRD2 family.</text>
</comment>
<organism evidence="8">
    <name type="scientific">Daucus carota subsp. sativus</name>
    <name type="common">Carrot</name>
    <dbReference type="NCBI Taxonomy" id="79200"/>
    <lineage>
        <taxon>Eukaryota</taxon>
        <taxon>Viridiplantae</taxon>
        <taxon>Streptophyta</taxon>
        <taxon>Embryophyta</taxon>
        <taxon>Tracheophyta</taxon>
        <taxon>Spermatophyta</taxon>
        <taxon>Magnoliopsida</taxon>
        <taxon>eudicotyledons</taxon>
        <taxon>Gunneridae</taxon>
        <taxon>Pentapetalae</taxon>
        <taxon>asterids</taxon>
        <taxon>campanulids</taxon>
        <taxon>Apiales</taxon>
        <taxon>Apiaceae</taxon>
        <taxon>Apioideae</taxon>
        <taxon>Scandiceae</taxon>
        <taxon>Daucinae</taxon>
        <taxon>Daucus</taxon>
        <taxon>Daucus sect. Daucus</taxon>
    </lineage>
</organism>
<evidence type="ECO:0000256" key="3">
    <source>
        <dbReference type="ARBA" id="ARBA00023015"/>
    </source>
</evidence>
<dbReference type="InterPro" id="IPR022042">
    <property type="entry name" value="snRNA-activating_su3"/>
</dbReference>
<dbReference type="InterPro" id="IPR001005">
    <property type="entry name" value="SANT/Myb"/>
</dbReference>
<dbReference type="GO" id="GO:0001006">
    <property type="term" value="F:RNA polymerase III type 3 promoter sequence-specific DNA binding"/>
    <property type="evidence" value="ECO:0007669"/>
    <property type="project" value="TreeGrafter"/>
</dbReference>
<dbReference type="PANTHER" id="PTHR13421:SF16">
    <property type="entry name" value="SNRNA-ACTIVATING PROTEIN COMPLEX SUBUNIT 3"/>
    <property type="match status" value="1"/>
</dbReference>